<evidence type="ECO:0000256" key="1">
    <source>
        <dbReference type="SAM" id="MobiDB-lite"/>
    </source>
</evidence>
<dbReference type="EMBL" id="CM003372">
    <property type="protein sequence ID" value="KOM35023.1"/>
    <property type="molecule type" value="Genomic_DNA"/>
</dbReference>
<reference evidence="3" key="1">
    <citation type="journal article" date="2015" name="Proc. Natl. Acad. Sci. U.S.A.">
        <title>Genome sequencing of adzuki bean (Vigna angularis) provides insight into high starch and low fat accumulation and domestication.</title>
        <authorList>
            <person name="Yang K."/>
            <person name="Tian Z."/>
            <person name="Chen C."/>
            <person name="Luo L."/>
            <person name="Zhao B."/>
            <person name="Wang Z."/>
            <person name="Yu L."/>
            <person name="Li Y."/>
            <person name="Sun Y."/>
            <person name="Li W."/>
            <person name="Chen Y."/>
            <person name="Li Y."/>
            <person name="Zhang Y."/>
            <person name="Ai D."/>
            <person name="Zhao J."/>
            <person name="Shang C."/>
            <person name="Ma Y."/>
            <person name="Wu B."/>
            <person name="Wang M."/>
            <person name="Gao L."/>
            <person name="Sun D."/>
            <person name="Zhang P."/>
            <person name="Guo F."/>
            <person name="Wang W."/>
            <person name="Li Y."/>
            <person name="Wang J."/>
            <person name="Varshney R.K."/>
            <person name="Wang J."/>
            <person name="Ling H.Q."/>
            <person name="Wan P."/>
        </authorList>
    </citation>
    <scope>NUCLEOTIDE SEQUENCE</scope>
    <source>
        <strain evidence="3">cv. Jingnong 6</strain>
    </source>
</reference>
<sequence length="297" mass="34802">MKGDCYPELVSVFYNNLKVVNDDIHSRVKGMDIIINDNVWIRVAGLKDEGCMSHLYDSMHNRRTTKRHMYKGYMRFPGRYRKEKGYLHKGLDREENMIAYILDRVLLPGRYIHYKLTLEDLYLLNAIQFRIPTNWVVVFKKHMINIGVNDEHNMPYGVFISNILKLNHVVLIGETKVICNKTNEIGKAILTCIRLKKTTLGCIFSDDQTQTRDKDELSDSENDHVSFSPKSKFERFVTNKSKKSFGKTNKMKRLVKRMERKMEEIIKNYVKSFTSTEESDENDKSSEEDSMEISNSD</sequence>
<gene>
    <name evidence="2" type="ORF">LR48_Vigan02g117300</name>
</gene>
<name>A0A0L9TWR8_PHAAN</name>
<protein>
    <submittedName>
        <fullName evidence="2">Uncharacterized protein</fullName>
    </submittedName>
</protein>
<evidence type="ECO:0000313" key="2">
    <source>
        <dbReference type="EMBL" id="KOM35023.1"/>
    </source>
</evidence>
<proteinExistence type="predicted"/>
<dbReference type="AlphaFoldDB" id="A0A0L9TWR8"/>
<organism evidence="2 3">
    <name type="scientific">Phaseolus angularis</name>
    <name type="common">Azuki bean</name>
    <name type="synonym">Vigna angularis</name>
    <dbReference type="NCBI Taxonomy" id="3914"/>
    <lineage>
        <taxon>Eukaryota</taxon>
        <taxon>Viridiplantae</taxon>
        <taxon>Streptophyta</taxon>
        <taxon>Embryophyta</taxon>
        <taxon>Tracheophyta</taxon>
        <taxon>Spermatophyta</taxon>
        <taxon>Magnoliopsida</taxon>
        <taxon>eudicotyledons</taxon>
        <taxon>Gunneridae</taxon>
        <taxon>Pentapetalae</taxon>
        <taxon>rosids</taxon>
        <taxon>fabids</taxon>
        <taxon>Fabales</taxon>
        <taxon>Fabaceae</taxon>
        <taxon>Papilionoideae</taxon>
        <taxon>50 kb inversion clade</taxon>
        <taxon>NPAAA clade</taxon>
        <taxon>indigoferoid/millettioid clade</taxon>
        <taxon>Phaseoleae</taxon>
        <taxon>Vigna</taxon>
    </lineage>
</organism>
<feature type="region of interest" description="Disordered" evidence="1">
    <location>
        <begin position="274"/>
        <end position="297"/>
    </location>
</feature>
<dbReference type="Gramene" id="KOM35023">
    <property type="protein sequence ID" value="KOM35023"/>
    <property type="gene ID" value="LR48_Vigan02g117300"/>
</dbReference>
<accession>A0A0L9TWR8</accession>
<dbReference type="Proteomes" id="UP000053144">
    <property type="component" value="Chromosome 2"/>
</dbReference>
<evidence type="ECO:0000313" key="3">
    <source>
        <dbReference type="Proteomes" id="UP000053144"/>
    </source>
</evidence>